<dbReference type="EMBL" id="JACHHF010000011">
    <property type="protein sequence ID" value="MBB5176648.1"/>
    <property type="molecule type" value="Genomic_DNA"/>
</dbReference>
<dbReference type="PROSITE" id="PS51071">
    <property type="entry name" value="HTH_RPIR"/>
    <property type="match status" value="1"/>
</dbReference>
<dbReference type="SUPFAM" id="SSF46689">
    <property type="entry name" value="Homeodomain-like"/>
    <property type="match status" value="1"/>
</dbReference>
<comment type="caution">
    <text evidence="6">The sequence shown here is derived from an EMBL/GenBank/DDBJ whole genome shotgun (WGS) entry which is preliminary data.</text>
</comment>
<dbReference type="InterPro" id="IPR047640">
    <property type="entry name" value="RpiR-like"/>
</dbReference>
<gene>
    <name evidence="6" type="ORF">HNQ45_001537</name>
</gene>
<dbReference type="Gene3D" id="3.40.50.10490">
    <property type="entry name" value="Glucose-6-phosphate isomerase like protein, domain 1"/>
    <property type="match status" value="1"/>
</dbReference>
<evidence type="ECO:0000313" key="6">
    <source>
        <dbReference type="EMBL" id="MBB5176648.1"/>
    </source>
</evidence>
<keyword evidence="7" id="KW-1185">Reference proteome</keyword>
<dbReference type="InterPro" id="IPR035472">
    <property type="entry name" value="RpiR-like_SIS"/>
</dbReference>
<dbReference type="InterPro" id="IPR036388">
    <property type="entry name" value="WH-like_DNA-bd_sf"/>
</dbReference>
<dbReference type="CDD" id="cd05013">
    <property type="entry name" value="SIS_RpiR"/>
    <property type="match status" value="1"/>
</dbReference>
<accession>A0A9Q2HFY5</accession>
<dbReference type="GO" id="GO:0003700">
    <property type="term" value="F:DNA-binding transcription factor activity"/>
    <property type="evidence" value="ECO:0007669"/>
    <property type="project" value="InterPro"/>
</dbReference>
<dbReference type="GO" id="GO:0097367">
    <property type="term" value="F:carbohydrate derivative binding"/>
    <property type="evidence" value="ECO:0007669"/>
    <property type="project" value="InterPro"/>
</dbReference>
<keyword evidence="3" id="KW-0804">Transcription</keyword>
<dbReference type="InterPro" id="IPR046348">
    <property type="entry name" value="SIS_dom_sf"/>
</dbReference>
<dbReference type="Pfam" id="PF01380">
    <property type="entry name" value="SIS"/>
    <property type="match status" value="1"/>
</dbReference>
<evidence type="ECO:0000256" key="1">
    <source>
        <dbReference type="ARBA" id="ARBA00023015"/>
    </source>
</evidence>
<sequence>MFSVLELIRRRYETFTPVELKIADYILNHPEKVIEMTVQEISKESGTSDAAVIRFSKRLGLTGIKSLKIELTKELQELDTHPLSRNINLSKDKESMIFQKVFQNSLRALHSNETLVDRKELIEAAVLINKAERIVLFGTGECQFICLDFQNKLLEIHPSVYVVNDLTTLRHRFKTPTSKDLLITVSTDYNPEIVKALRLVNDYPIKTLAITNDLNQIKAKSDYTISFTEEETNTELMMTSRIGLFMVLDILFLYTSKYKNINVLK</sequence>
<dbReference type="Pfam" id="PF01418">
    <property type="entry name" value="HTH_6"/>
    <property type="match status" value="1"/>
</dbReference>
<protein>
    <submittedName>
        <fullName evidence="6">DNA-binding MurR/RpiR family transcriptional regulator</fullName>
    </submittedName>
</protein>
<evidence type="ECO:0000259" key="5">
    <source>
        <dbReference type="PROSITE" id="PS51464"/>
    </source>
</evidence>
<dbReference type="RefSeq" id="WP_183675443.1">
    <property type="nucleotide sequence ID" value="NZ_CBCRYX010000012.1"/>
</dbReference>
<evidence type="ECO:0000313" key="7">
    <source>
        <dbReference type="Proteomes" id="UP000579136"/>
    </source>
</evidence>
<dbReference type="PANTHER" id="PTHR30514:SF1">
    <property type="entry name" value="HTH-TYPE TRANSCRIPTIONAL REGULATOR HEXR-RELATED"/>
    <property type="match status" value="1"/>
</dbReference>
<name>A0A9Q2HFY5_9STAP</name>
<evidence type="ECO:0000256" key="2">
    <source>
        <dbReference type="ARBA" id="ARBA00023125"/>
    </source>
</evidence>
<dbReference type="Proteomes" id="UP000579136">
    <property type="component" value="Unassembled WGS sequence"/>
</dbReference>
<dbReference type="Gene3D" id="1.10.10.10">
    <property type="entry name" value="Winged helix-like DNA-binding domain superfamily/Winged helix DNA-binding domain"/>
    <property type="match status" value="1"/>
</dbReference>
<dbReference type="InterPro" id="IPR001347">
    <property type="entry name" value="SIS_dom"/>
</dbReference>
<dbReference type="SUPFAM" id="SSF53697">
    <property type="entry name" value="SIS domain"/>
    <property type="match status" value="1"/>
</dbReference>
<proteinExistence type="predicted"/>
<dbReference type="InterPro" id="IPR009057">
    <property type="entry name" value="Homeodomain-like_sf"/>
</dbReference>
<keyword evidence="2 6" id="KW-0238">DNA-binding</keyword>
<dbReference type="GO" id="GO:1901135">
    <property type="term" value="P:carbohydrate derivative metabolic process"/>
    <property type="evidence" value="ECO:0007669"/>
    <property type="project" value="InterPro"/>
</dbReference>
<evidence type="ECO:0000256" key="3">
    <source>
        <dbReference type="ARBA" id="ARBA00023163"/>
    </source>
</evidence>
<dbReference type="AlphaFoldDB" id="A0A9Q2HFY5"/>
<reference evidence="6 7" key="1">
    <citation type="submission" date="2020-08" db="EMBL/GenBank/DDBJ databases">
        <title>Genomic Encyclopedia of Type Strains, Phase IV (KMG-IV): sequencing the most valuable type-strain genomes for metagenomic binning, comparative biology and taxonomic classification.</title>
        <authorList>
            <person name="Goeker M."/>
        </authorList>
    </citation>
    <scope>NUCLEOTIDE SEQUENCE [LARGE SCALE GENOMIC DNA]</scope>
    <source>
        <strain evidence="6 7">DSM 19163</strain>
    </source>
</reference>
<dbReference type="PANTHER" id="PTHR30514">
    <property type="entry name" value="GLUCOKINASE"/>
    <property type="match status" value="1"/>
</dbReference>
<dbReference type="PROSITE" id="PS51464">
    <property type="entry name" value="SIS"/>
    <property type="match status" value="1"/>
</dbReference>
<feature type="domain" description="HTH rpiR-type" evidence="4">
    <location>
        <begin position="2"/>
        <end position="78"/>
    </location>
</feature>
<dbReference type="GO" id="GO:0003677">
    <property type="term" value="F:DNA binding"/>
    <property type="evidence" value="ECO:0007669"/>
    <property type="project" value="UniProtKB-KW"/>
</dbReference>
<organism evidence="6 7">
    <name type="scientific">Nosocomiicoccus ampullae</name>
    <dbReference type="NCBI Taxonomy" id="489910"/>
    <lineage>
        <taxon>Bacteria</taxon>
        <taxon>Bacillati</taxon>
        <taxon>Bacillota</taxon>
        <taxon>Bacilli</taxon>
        <taxon>Bacillales</taxon>
        <taxon>Staphylococcaceae</taxon>
        <taxon>Nosocomiicoccus</taxon>
    </lineage>
</organism>
<evidence type="ECO:0000259" key="4">
    <source>
        <dbReference type="PROSITE" id="PS51071"/>
    </source>
</evidence>
<keyword evidence="1" id="KW-0805">Transcription regulation</keyword>
<feature type="domain" description="SIS" evidence="5">
    <location>
        <begin position="124"/>
        <end position="261"/>
    </location>
</feature>
<dbReference type="InterPro" id="IPR000281">
    <property type="entry name" value="HTH_RpiR"/>
</dbReference>